<organism evidence="2 3">
    <name type="scientific">Gimesia panareensis</name>
    <dbReference type="NCBI Taxonomy" id="2527978"/>
    <lineage>
        <taxon>Bacteria</taxon>
        <taxon>Pseudomonadati</taxon>
        <taxon>Planctomycetota</taxon>
        <taxon>Planctomycetia</taxon>
        <taxon>Planctomycetales</taxon>
        <taxon>Planctomycetaceae</taxon>
        <taxon>Gimesia</taxon>
    </lineage>
</organism>
<sequence>MRHTQLRQITPPHPATTKHVPNSRFRNSFYQPLRMLNYFNFAENHTPVDCLSPGRMLRFP</sequence>
<evidence type="ECO:0000256" key="1">
    <source>
        <dbReference type="SAM" id="MobiDB-lite"/>
    </source>
</evidence>
<reference evidence="2 3" key="1">
    <citation type="submission" date="2019-02" db="EMBL/GenBank/DDBJ databases">
        <title>Deep-cultivation of Planctomycetes and their phenomic and genomic characterization uncovers novel biology.</title>
        <authorList>
            <person name="Wiegand S."/>
            <person name="Jogler M."/>
            <person name="Boedeker C."/>
            <person name="Pinto D."/>
            <person name="Vollmers J."/>
            <person name="Rivas-Marin E."/>
            <person name="Kohn T."/>
            <person name="Peeters S.H."/>
            <person name="Heuer A."/>
            <person name="Rast P."/>
            <person name="Oberbeckmann S."/>
            <person name="Bunk B."/>
            <person name="Jeske O."/>
            <person name="Meyerdierks A."/>
            <person name="Storesund J.E."/>
            <person name="Kallscheuer N."/>
            <person name="Luecker S."/>
            <person name="Lage O.M."/>
            <person name="Pohl T."/>
            <person name="Merkel B.J."/>
            <person name="Hornburger P."/>
            <person name="Mueller R.-W."/>
            <person name="Bruemmer F."/>
            <person name="Labrenz M."/>
            <person name="Spormann A.M."/>
            <person name="Op den Camp H."/>
            <person name="Overmann J."/>
            <person name="Amann R."/>
            <person name="Jetten M.S.M."/>
            <person name="Mascher T."/>
            <person name="Medema M.H."/>
            <person name="Devos D.P."/>
            <person name="Kaster A.-K."/>
            <person name="Ovreas L."/>
            <person name="Rohde M."/>
            <person name="Galperin M.Y."/>
            <person name="Jogler C."/>
        </authorList>
    </citation>
    <scope>NUCLEOTIDE SEQUENCE [LARGE SCALE GENOMIC DNA]</scope>
    <source>
        <strain evidence="2 3">Pan153</strain>
    </source>
</reference>
<dbReference type="EMBL" id="CP036317">
    <property type="protein sequence ID" value="QDV17415.1"/>
    <property type="molecule type" value="Genomic_DNA"/>
</dbReference>
<evidence type="ECO:0000313" key="3">
    <source>
        <dbReference type="Proteomes" id="UP000320839"/>
    </source>
</evidence>
<evidence type="ECO:0000313" key="2">
    <source>
        <dbReference type="EMBL" id="QDV17415.1"/>
    </source>
</evidence>
<proteinExistence type="predicted"/>
<dbReference type="Proteomes" id="UP000320839">
    <property type="component" value="Chromosome"/>
</dbReference>
<dbReference type="AlphaFoldDB" id="A0A518FMB9"/>
<feature type="region of interest" description="Disordered" evidence="1">
    <location>
        <begin position="1"/>
        <end position="22"/>
    </location>
</feature>
<protein>
    <submittedName>
        <fullName evidence="2">Uncharacterized protein</fullName>
    </submittedName>
</protein>
<accession>A0A518FMB9</accession>
<name>A0A518FMB9_9PLAN</name>
<gene>
    <name evidence="2" type="ORF">Pan153_20630</name>
</gene>